<evidence type="ECO:0008006" key="5">
    <source>
        <dbReference type="Google" id="ProtNLM"/>
    </source>
</evidence>
<comment type="caution">
    <text evidence="2">The sequence shown here is derived from an EMBL/GenBank/DDBJ whole genome shotgun (WGS) entry which is preliminary data.</text>
</comment>
<accession>A0AAW3ZXN4</accession>
<evidence type="ECO:0000313" key="1">
    <source>
        <dbReference type="EMBL" id="MBE2986441.1"/>
    </source>
</evidence>
<dbReference type="RefSeq" id="WP_170016229.1">
    <property type="nucleotide sequence ID" value="NZ_CP012545.1"/>
</dbReference>
<dbReference type="EMBL" id="JADBHS010000007">
    <property type="protein sequence ID" value="MBE2986441.1"/>
    <property type="molecule type" value="Genomic_DNA"/>
</dbReference>
<evidence type="ECO:0000313" key="3">
    <source>
        <dbReference type="Proteomes" id="UP000650616"/>
    </source>
</evidence>
<dbReference type="Proteomes" id="UP000650616">
    <property type="component" value="Unassembled WGS sequence"/>
</dbReference>
<name>A0AAW3ZXN4_9BACT</name>
<evidence type="ECO:0000313" key="4">
    <source>
        <dbReference type="Proteomes" id="UP001318760"/>
    </source>
</evidence>
<protein>
    <recommendedName>
        <fullName evidence="5">RiboL-PSP-HEPN domain-containing protein</fullName>
    </recommendedName>
</protein>
<sequence length="237" mass="28171">MSKYDDFILTSMSVILKETIIASSGIGAGVETYPLCDYIMQSTFLKMTGYQEQKMKCIIWEIATNDFEFRRDFLSNKFQLGECSTYKAKNDIYKSLCKQIKDLNLFDNADIKKRVKEGSFQFVKSVFENTNLAIWDQCSFENFSKSNIIKENQYLKNKNNLVENTIQDKYELLYSQRNRIAHNTLSYQQNLPDLTVLKNQDEHARNYFLWFSILLLIDNIFIELYKIYQKELEERIW</sequence>
<organism evidence="2 3">
    <name type="scientific">Campylobacter californiensis</name>
    <dbReference type="NCBI Taxonomy" id="1032243"/>
    <lineage>
        <taxon>Bacteria</taxon>
        <taxon>Pseudomonadati</taxon>
        <taxon>Campylobacterota</taxon>
        <taxon>Epsilonproteobacteria</taxon>
        <taxon>Campylobacterales</taxon>
        <taxon>Campylobacteraceae</taxon>
        <taxon>Campylobacter</taxon>
    </lineage>
</organism>
<dbReference type="EMBL" id="LIWG01000005">
    <property type="protein sequence ID" value="MBE3608111.1"/>
    <property type="molecule type" value="Genomic_DNA"/>
</dbReference>
<gene>
    <name evidence="1" type="ORF">CCAL12919_04760</name>
    <name evidence="2" type="ORF">CCAL9337_05125</name>
</gene>
<evidence type="ECO:0000313" key="2">
    <source>
        <dbReference type="EMBL" id="MBE3608111.1"/>
    </source>
</evidence>
<dbReference type="AlphaFoldDB" id="A0AAW3ZXN4"/>
<reference evidence="2 3" key="1">
    <citation type="submission" date="2015-08" db="EMBL/GenBank/DDBJ databases">
        <title>Comparative genomics of the Campylobacter concisus group.</title>
        <authorList>
            <person name="Yee E."/>
            <person name="Chapman M.H."/>
            <person name="Huynh S."/>
            <person name="Bono J.L."/>
            <person name="On S.L."/>
            <person name="St Leger J."/>
            <person name="Foster G."/>
            <person name="Parker C.T."/>
            <person name="Miller W.G."/>
        </authorList>
    </citation>
    <scope>NUCLEOTIDE SEQUENCE [LARGE SCALE GENOMIC DNA]</scope>
    <source>
        <strain evidence="2 3">RM9337</strain>
    </source>
</reference>
<reference evidence="1 4" key="2">
    <citation type="submission" date="2020-10" db="EMBL/GenBank/DDBJ databases">
        <title>Campylobacter californiensis sp. nov. isolated from cattle and feral swine in California.</title>
        <authorList>
            <person name="Miller W.G."/>
        </authorList>
    </citation>
    <scope>NUCLEOTIDE SEQUENCE [LARGE SCALE GENOMIC DNA]</scope>
    <source>
        <strain evidence="1 4">RM12919</strain>
    </source>
</reference>
<proteinExistence type="predicted"/>
<keyword evidence="3" id="KW-1185">Reference proteome</keyword>
<dbReference type="Proteomes" id="UP001318760">
    <property type="component" value="Unassembled WGS sequence"/>
</dbReference>